<gene>
    <name evidence="1" type="ORF">C1645_838191</name>
</gene>
<dbReference type="EMBL" id="QKYT01000910">
    <property type="protein sequence ID" value="RIA80722.1"/>
    <property type="molecule type" value="Genomic_DNA"/>
</dbReference>
<keyword evidence="2" id="KW-1185">Reference proteome</keyword>
<accession>A0A397S5F4</accession>
<sequence>LDKSSRSQPDALTKEEKESIIKKIRSQLESKQNPNDDKISWKIIIAELRVEFKKDKVHSENKVKNFWHNTKKQILAKKNIPPDASPLEILCEKTLEYNFQD</sequence>
<name>A0A397S5F4_9GLOM</name>
<evidence type="ECO:0008006" key="3">
    <source>
        <dbReference type="Google" id="ProtNLM"/>
    </source>
</evidence>
<comment type="caution">
    <text evidence="1">The sequence shown here is derived from an EMBL/GenBank/DDBJ whole genome shotgun (WGS) entry which is preliminary data.</text>
</comment>
<dbReference type="OrthoDB" id="2143914at2759"/>
<feature type="non-terminal residue" evidence="1">
    <location>
        <position position="1"/>
    </location>
</feature>
<proteinExistence type="predicted"/>
<evidence type="ECO:0000313" key="2">
    <source>
        <dbReference type="Proteomes" id="UP000265703"/>
    </source>
</evidence>
<organism evidence="1 2">
    <name type="scientific">Glomus cerebriforme</name>
    <dbReference type="NCBI Taxonomy" id="658196"/>
    <lineage>
        <taxon>Eukaryota</taxon>
        <taxon>Fungi</taxon>
        <taxon>Fungi incertae sedis</taxon>
        <taxon>Mucoromycota</taxon>
        <taxon>Glomeromycotina</taxon>
        <taxon>Glomeromycetes</taxon>
        <taxon>Glomerales</taxon>
        <taxon>Glomeraceae</taxon>
        <taxon>Glomus</taxon>
    </lineage>
</organism>
<reference evidence="1 2" key="1">
    <citation type="submission" date="2018-06" db="EMBL/GenBank/DDBJ databases">
        <title>Comparative genomics reveals the genomic features of Rhizophagus irregularis, R. cerebriforme, R. diaphanum and Gigaspora rosea, and their symbiotic lifestyle signature.</title>
        <authorList>
            <person name="Morin E."/>
            <person name="San Clemente H."/>
            <person name="Chen E.C.H."/>
            <person name="De La Providencia I."/>
            <person name="Hainaut M."/>
            <person name="Kuo A."/>
            <person name="Kohler A."/>
            <person name="Murat C."/>
            <person name="Tang N."/>
            <person name="Roy S."/>
            <person name="Loubradou J."/>
            <person name="Henrissat B."/>
            <person name="Grigoriev I.V."/>
            <person name="Corradi N."/>
            <person name="Roux C."/>
            <person name="Martin F.M."/>
        </authorList>
    </citation>
    <scope>NUCLEOTIDE SEQUENCE [LARGE SCALE GENOMIC DNA]</scope>
    <source>
        <strain evidence="1 2">DAOM 227022</strain>
    </source>
</reference>
<dbReference type="Proteomes" id="UP000265703">
    <property type="component" value="Unassembled WGS sequence"/>
</dbReference>
<dbReference type="AlphaFoldDB" id="A0A397S5F4"/>
<protein>
    <recommendedName>
        <fullName evidence="3">Myb/SANT-like DNA-binding domain-containing protein</fullName>
    </recommendedName>
</protein>
<evidence type="ECO:0000313" key="1">
    <source>
        <dbReference type="EMBL" id="RIA80722.1"/>
    </source>
</evidence>